<feature type="non-terminal residue" evidence="2">
    <location>
        <position position="154"/>
    </location>
</feature>
<dbReference type="RefSeq" id="WP_308786587.1">
    <property type="nucleotide sequence ID" value="NZ_JAUSWB010000002.1"/>
</dbReference>
<feature type="signal peptide" evidence="1">
    <location>
        <begin position="1"/>
        <end position="31"/>
    </location>
</feature>
<accession>A0ABU0GST5</accession>
<evidence type="ECO:0000313" key="3">
    <source>
        <dbReference type="Proteomes" id="UP001241988"/>
    </source>
</evidence>
<name>A0ABU0GST5_9BACL</name>
<keyword evidence="3" id="KW-1185">Reference proteome</keyword>
<evidence type="ECO:0000313" key="2">
    <source>
        <dbReference type="EMBL" id="MDQ0428417.1"/>
    </source>
</evidence>
<comment type="caution">
    <text evidence="2">The sequence shown here is derived from an EMBL/GenBank/DDBJ whole genome shotgun (WGS) entry which is preliminary data.</text>
</comment>
<reference evidence="2 3" key="1">
    <citation type="submission" date="2023-07" db="EMBL/GenBank/DDBJ databases">
        <title>Genomic Encyclopedia of Type Strains, Phase IV (KMG-IV): sequencing the most valuable type-strain genomes for metagenomic binning, comparative biology and taxonomic classification.</title>
        <authorList>
            <person name="Goeker M."/>
        </authorList>
    </citation>
    <scope>NUCLEOTIDE SEQUENCE [LARGE SCALE GENOMIC DNA]</scope>
    <source>
        <strain evidence="2 3">DSM 16419</strain>
    </source>
</reference>
<keyword evidence="1" id="KW-0732">Signal</keyword>
<sequence>MVKRPKMKKVASFLILILMFQLVFSISPTLAEGDGSPPIVKNINVSSKEVSVGEAITVKAQAEDDNSGVKYLNASFDPPSGNRGISIRLYLNEVSGLFEGSYTVGAMDEGGLWKFNYVAAYDNASNYEMYYSNVFEENLDFSVINADGDGIAPT</sequence>
<protein>
    <recommendedName>
        <fullName evidence="4">YtkA-like domain-containing protein</fullName>
    </recommendedName>
</protein>
<feature type="chain" id="PRO_5046549595" description="YtkA-like domain-containing protein" evidence="1">
    <location>
        <begin position="32"/>
        <end position="154"/>
    </location>
</feature>
<organism evidence="2 3">
    <name type="scientific">Planomicrobium stackebrandtii</name>
    <dbReference type="NCBI Taxonomy" id="253160"/>
    <lineage>
        <taxon>Bacteria</taxon>
        <taxon>Bacillati</taxon>
        <taxon>Bacillota</taxon>
        <taxon>Bacilli</taxon>
        <taxon>Bacillales</taxon>
        <taxon>Caryophanaceae</taxon>
        <taxon>Planomicrobium</taxon>
    </lineage>
</organism>
<evidence type="ECO:0008006" key="4">
    <source>
        <dbReference type="Google" id="ProtNLM"/>
    </source>
</evidence>
<proteinExistence type="predicted"/>
<dbReference type="EMBL" id="JAUSWB010000002">
    <property type="protein sequence ID" value="MDQ0428417.1"/>
    <property type="molecule type" value="Genomic_DNA"/>
</dbReference>
<gene>
    <name evidence="2" type="ORF">QOZ98_001243</name>
</gene>
<dbReference type="Proteomes" id="UP001241988">
    <property type="component" value="Unassembled WGS sequence"/>
</dbReference>
<evidence type="ECO:0000256" key="1">
    <source>
        <dbReference type="SAM" id="SignalP"/>
    </source>
</evidence>